<dbReference type="EMBL" id="JAEILT010000013">
    <property type="protein sequence ID" value="MBJ2136782.1"/>
    <property type="molecule type" value="Genomic_DNA"/>
</dbReference>
<comment type="caution">
    <text evidence="1">The sequence shown here is derived from an EMBL/GenBank/DDBJ whole genome shotgun (WGS) entry which is preliminary data.</text>
</comment>
<reference evidence="1 2" key="1">
    <citation type="submission" date="2020-12" db="EMBL/GenBank/DDBJ databases">
        <title>Draft genome sequences of nine environmental bacterial isolates colonizing plastic.</title>
        <authorList>
            <person name="Borre I."/>
            <person name="Sonnenschein E.C."/>
        </authorList>
    </citation>
    <scope>NUCLEOTIDE SEQUENCE [LARGE SCALE GENOMIC DNA]</scope>
    <source>
        <strain evidence="1 2">IB30</strain>
    </source>
</reference>
<evidence type="ECO:0008006" key="3">
    <source>
        <dbReference type="Google" id="ProtNLM"/>
    </source>
</evidence>
<dbReference type="PROSITE" id="PS51257">
    <property type="entry name" value="PROKAR_LIPOPROTEIN"/>
    <property type="match status" value="1"/>
</dbReference>
<dbReference type="RefSeq" id="WP_198824562.1">
    <property type="nucleotide sequence ID" value="NZ_JAEILT010000013.1"/>
</dbReference>
<protein>
    <recommendedName>
        <fullName evidence="3">Lipoprotein</fullName>
    </recommendedName>
</protein>
<accession>A0ABS0WEA8</accession>
<name>A0ABS0WEA8_9ALTE</name>
<sequence>MRYFKVLLFILVTSGCASTEKQEVNSSQASAENAMQHVYLSGVIAKFYCTNAKWPQSLNELSEYSTGNPTPIGSKIDWSVLNQNGVTFNVATDIYIRTPGNPETGIMSVSSTHKYPGCNGDSISINFQPVLGG</sequence>
<organism evidence="1 2">
    <name type="scientific">Paraglaciecola chathamensis</name>
    <dbReference type="NCBI Taxonomy" id="368405"/>
    <lineage>
        <taxon>Bacteria</taxon>
        <taxon>Pseudomonadati</taxon>
        <taxon>Pseudomonadota</taxon>
        <taxon>Gammaproteobacteria</taxon>
        <taxon>Alteromonadales</taxon>
        <taxon>Alteromonadaceae</taxon>
        <taxon>Paraglaciecola</taxon>
    </lineage>
</organism>
<gene>
    <name evidence="1" type="ORF">JEU11_09985</name>
</gene>
<evidence type="ECO:0000313" key="2">
    <source>
        <dbReference type="Proteomes" id="UP000649232"/>
    </source>
</evidence>
<dbReference type="Proteomes" id="UP000649232">
    <property type="component" value="Unassembled WGS sequence"/>
</dbReference>
<evidence type="ECO:0000313" key="1">
    <source>
        <dbReference type="EMBL" id="MBJ2136782.1"/>
    </source>
</evidence>
<proteinExistence type="predicted"/>